<comment type="similarity">
    <text evidence="3">Belongs to the somatostatin family.</text>
</comment>
<evidence type="ECO:0000256" key="2">
    <source>
        <dbReference type="ARBA" id="ARBA00004613"/>
    </source>
</evidence>
<evidence type="ECO:0000256" key="1">
    <source>
        <dbReference type="ARBA" id="ARBA00003524"/>
    </source>
</evidence>
<evidence type="ECO:0000313" key="13">
    <source>
        <dbReference type="EMBL" id="KAK2831063.1"/>
    </source>
</evidence>
<dbReference type="InterPro" id="IPR018142">
    <property type="entry name" value="Somatostatin/Cortistatin_C"/>
</dbReference>
<protein>
    <recommendedName>
        <fullName evidence="8">Somatostatin-2</fullName>
    </recommendedName>
    <alternativeName>
        <fullName evidence="9">Somatostatin II</fullName>
    </alternativeName>
</protein>
<dbReference type="GO" id="GO:0005615">
    <property type="term" value="C:extracellular space"/>
    <property type="evidence" value="ECO:0007669"/>
    <property type="project" value="TreeGrafter"/>
</dbReference>
<name>A0AA88M8V4_TACVA</name>
<keyword evidence="4" id="KW-0964">Secreted</keyword>
<evidence type="ECO:0000256" key="9">
    <source>
        <dbReference type="ARBA" id="ARBA00043047"/>
    </source>
</evidence>
<accession>A0AA88M8V4</accession>
<proteinExistence type="inferred from homology"/>
<evidence type="ECO:0000256" key="6">
    <source>
        <dbReference type="ARBA" id="ARBA00022702"/>
    </source>
</evidence>
<organism evidence="13 14">
    <name type="scientific">Tachysurus vachellii</name>
    <name type="common">Darkbarbel catfish</name>
    <name type="synonym">Pelteobagrus vachellii</name>
    <dbReference type="NCBI Taxonomy" id="175792"/>
    <lineage>
        <taxon>Eukaryota</taxon>
        <taxon>Metazoa</taxon>
        <taxon>Chordata</taxon>
        <taxon>Craniata</taxon>
        <taxon>Vertebrata</taxon>
        <taxon>Euteleostomi</taxon>
        <taxon>Actinopterygii</taxon>
        <taxon>Neopterygii</taxon>
        <taxon>Teleostei</taxon>
        <taxon>Ostariophysi</taxon>
        <taxon>Siluriformes</taxon>
        <taxon>Bagridae</taxon>
        <taxon>Tachysurus</taxon>
    </lineage>
</organism>
<dbReference type="GO" id="GO:0005179">
    <property type="term" value="F:hormone activity"/>
    <property type="evidence" value="ECO:0007669"/>
    <property type="project" value="UniProtKB-KW"/>
</dbReference>
<dbReference type="EMBL" id="JAVHJS010000017">
    <property type="protein sequence ID" value="KAK2831063.1"/>
    <property type="molecule type" value="Genomic_DNA"/>
</dbReference>
<keyword evidence="5" id="KW-0165">Cleavage on pair of basic residues</keyword>
<dbReference type="PANTHER" id="PTHR10558:SF6">
    <property type="entry name" value="SOMATOSTATIN 1, TANDEM DUPLICATE 2"/>
    <property type="match status" value="1"/>
</dbReference>
<comment type="function">
    <text evidence="1">Somatostatin inhibits the release of somatotropin.</text>
</comment>
<sequence>MRTCVFRCCLTLLGLSLVLCGKGVSSQPDLDLRHRRLLQRVYDLGLSVQEWTKNDLKDILSQLTLPESEFQESDISTMGTKQDLTVELERPAEDPNILPPRERKAGCKNFYWKGFTSC</sequence>
<keyword evidence="7 10" id="KW-1015">Disulfide bond</keyword>
<keyword evidence="11" id="KW-0732">Signal</keyword>
<evidence type="ECO:0000256" key="4">
    <source>
        <dbReference type="ARBA" id="ARBA00022525"/>
    </source>
</evidence>
<evidence type="ECO:0000256" key="5">
    <source>
        <dbReference type="ARBA" id="ARBA00022685"/>
    </source>
</evidence>
<feature type="domain" description="Somatostatin/Cortistatin C-terminal" evidence="12">
    <location>
        <begin position="101"/>
        <end position="118"/>
    </location>
</feature>
<feature type="chain" id="PRO_5041715331" description="Somatostatin-2" evidence="11">
    <location>
        <begin position="27"/>
        <end position="118"/>
    </location>
</feature>
<dbReference type="Pfam" id="PF03002">
    <property type="entry name" value="Somatostatin"/>
    <property type="match status" value="1"/>
</dbReference>
<dbReference type="Proteomes" id="UP001187315">
    <property type="component" value="Unassembled WGS sequence"/>
</dbReference>
<reference evidence="13" key="1">
    <citation type="submission" date="2023-08" db="EMBL/GenBank/DDBJ databases">
        <title>Pelteobagrus vachellii genome.</title>
        <authorList>
            <person name="Liu H."/>
        </authorList>
    </citation>
    <scope>NUCLEOTIDE SEQUENCE</scope>
    <source>
        <strain evidence="13">PRFRI_2022a</strain>
        <tissue evidence="13">Muscle</tissue>
    </source>
</reference>
<comment type="subcellular location">
    <subcellularLocation>
        <location evidence="2">Secreted</location>
    </subcellularLocation>
</comment>
<dbReference type="PIRSF" id="PIRSF001814">
    <property type="entry name" value="Somatostatin"/>
    <property type="match status" value="1"/>
</dbReference>
<gene>
    <name evidence="13" type="ORF">Q7C36_016149</name>
</gene>
<evidence type="ECO:0000256" key="10">
    <source>
        <dbReference type="PIRSR" id="PIRSR001814-1"/>
    </source>
</evidence>
<dbReference type="AlphaFoldDB" id="A0AA88M8V4"/>
<dbReference type="PANTHER" id="PTHR10558">
    <property type="entry name" value="SOMATOSTATIN"/>
    <property type="match status" value="1"/>
</dbReference>
<evidence type="ECO:0000256" key="7">
    <source>
        <dbReference type="ARBA" id="ARBA00023157"/>
    </source>
</evidence>
<dbReference type="GO" id="GO:0030334">
    <property type="term" value="P:regulation of cell migration"/>
    <property type="evidence" value="ECO:0007669"/>
    <property type="project" value="TreeGrafter"/>
</dbReference>
<keyword evidence="14" id="KW-1185">Reference proteome</keyword>
<dbReference type="InterPro" id="IPR004250">
    <property type="entry name" value="Somatostatin"/>
</dbReference>
<keyword evidence="6" id="KW-0372">Hormone</keyword>
<evidence type="ECO:0000256" key="3">
    <source>
        <dbReference type="ARBA" id="ARBA00008327"/>
    </source>
</evidence>
<evidence type="ECO:0000256" key="11">
    <source>
        <dbReference type="SAM" id="SignalP"/>
    </source>
</evidence>
<comment type="caution">
    <text evidence="13">The sequence shown here is derived from an EMBL/GenBank/DDBJ whole genome shotgun (WGS) entry which is preliminary data.</text>
</comment>
<feature type="signal peptide" evidence="11">
    <location>
        <begin position="1"/>
        <end position="26"/>
    </location>
</feature>
<feature type="disulfide bond" evidence="10">
    <location>
        <begin position="107"/>
        <end position="118"/>
    </location>
</feature>
<evidence type="ECO:0000259" key="12">
    <source>
        <dbReference type="Pfam" id="PF03002"/>
    </source>
</evidence>
<evidence type="ECO:0000256" key="8">
    <source>
        <dbReference type="ARBA" id="ARBA00039198"/>
    </source>
</evidence>
<evidence type="ECO:0000313" key="14">
    <source>
        <dbReference type="Proteomes" id="UP001187315"/>
    </source>
</evidence>